<proteinExistence type="predicted"/>
<dbReference type="Proteomes" id="UP000186817">
    <property type="component" value="Unassembled WGS sequence"/>
</dbReference>
<comment type="caution">
    <text evidence="1">The sequence shown here is derived from an EMBL/GenBank/DDBJ whole genome shotgun (WGS) entry which is preliminary data.</text>
</comment>
<keyword evidence="2" id="KW-1185">Reference proteome</keyword>
<dbReference type="OMA" id="ANPPWLE"/>
<dbReference type="OrthoDB" id="407247at2759"/>
<accession>A0A1Q9CDD4</accession>
<organism evidence="1 2">
    <name type="scientific">Symbiodinium microadriaticum</name>
    <name type="common">Dinoflagellate</name>
    <name type="synonym">Zooxanthella microadriatica</name>
    <dbReference type="NCBI Taxonomy" id="2951"/>
    <lineage>
        <taxon>Eukaryota</taxon>
        <taxon>Sar</taxon>
        <taxon>Alveolata</taxon>
        <taxon>Dinophyceae</taxon>
        <taxon>Suessiales</taxon>
        <taxon>Symbiodiniaceae</taxon>
        <taxon>Symbiodinium</taxon>
    </lineage>
</organism>
<dbReference type="AlphaFoldDB" id="A0A1Q9CDD4"/>
<gene>
    <name evidence="1" type="ORF">AK812_SmicGene38590</name>
</gene>
<evidence type="ECO:0000313" key="2">
    <source>
        <dbReference type="Proteomes" id="UP000186817"/>
    </source>
</evidence>
<protein>
    <submittedName>
        <fullName evidence="1">Uncharacterized protein</fullName>
    </submittedName>
</protein>
<dbReference type="EMBL" id="LSRX01001331">
    <property type="protein sequence ID" value="OLP80928.1"/>
    <property type="molecule type" value="Genomic_DNA"/>
</dbReference>
<reference evidence="1 2" key="1">
    <citation type="submission" date="2016-02" db="EMBL/GenBank/DDBJ databases">
        <title>Genome analysis of coral dinoflagellate symbionts highlights evolutionary adaptations to a symbiotic lifestyle.</title>
        <authorList>
            <person name="Aranda M."/>
            <person name="Li Y."/>
            <person name="Liew Y.J."/>
            <person name="Baumgarten S."/>
            <person name="Simakov O."/>
            <person name="Wilson M."/>
            <person name="Piel J."/>
            <person name="Ashoor H."/>
            <person name="Bougouffa S."/>
            <person name="Bajic V.B."/>
            <person name="Ryu T."/>
            <person name="Ravasi T."/>
            <person name="Bayer T."/>
            <person name="Micklem G."/>
            <person name="Kim H."/>
            <person name="Bhak J."/>
            <person name="Lajeunesse T.C."/>
            <person name="Voolstra C.R."/>
        </authorList>
    </citation>
    <scope>NUCLEOTIDE SEQUENCE [LARGE SCALE GENOMIC DNA]</scope>
    <source>
        <strain evidence="1 2">CCMP2467</strain>
    </source>
</reference>
<sequence length="168" mass="18638">MALLAPLRHDQLGVSPLWILNKAKNHIGYGFDGRVNPGEVQVSAVSGDTPDWFVGPRTFEGPFHCKSVPVRRCPDVHFRPDGKMLYTVKTYHQGGFLDTSEVHQVIDTKGRPWAEPTRIILPGSCPPPSMFKHKEQARANPPWLEKATANRAKISHLIHGGCTVLNST</sequence>
<name>A0A1Q9CDD4_SYMMI</name>
<evidence type="ECO:0000313" key="1">
    <source>
        <dbReference type="EMBL" id="OLP80928.1"/>
    </source>
</evidence>